<dbReference type="InterPro" id="IPR018247">
    <property type="entry name" value="EF_Hand_1_Ca_BS"/>
</dbReference>
<dbReference type="KEGG" id="yli:2910251"/>
<dbReference type="eggNOG" id="ENOG502QU8E">
    <property type="taxonomic scope" value="Eukaryota"/>
</dbReference>
<name>A0A1D8NEF6_YARLL</name>
<dbReference type="RefSeq" id="XP_502792.1">
    <property type="nucleotide sequence ID" value="XM_502792.1"/>
</dbReference>
<evidence type="ECO:0000313" key="9">
    <source>
        <dbReference type="EMBL" id="AOW04020.1"/>
    </source>
</evidence>
<evidence type="ECO:0000256" key="3">
    <source>
        <dbReference type="ARBA" id="ARBA00022989"/>
    </source>
</evidence>
<feature type="transmembrane region" description="Helical" evidence="6">
    <location>
        <begin position="191"/>
        <end position="211"/>
    </location>
</feature>
<evidence type="ECO:0000313" key="12">
    <source>
        <dbReference type="Proteomes" id="UP000256601"/>
    </source>
</evidence>
<feature type="compositionally biased region" description="Polar residues" evidence="5">
    <location>
        <begin position="432"/>
        <end position="448"/>
    </location>
</feature>
<keyword evidence="2 6" id="KW-0812">Transmembrane</keyword>
<keyword evidence="3 6" id="KW-1133">Transmembrane helix</keyword>
<evidence type="ECO:0000313" key="11">
    <source>
        <dbReference type="Proteomes" id="UP000182444"/>
    </source>
</evidence>
<dbReference type="OMA" id="FQAFNCT"/>
<reference evidence="10 12" key="2">
    <citation type="submission" date="2018-07" db="EMBL/GenBank/DDBJ databases">
        <title>Draft Genome Assemblies for Five Robust Yarrowia lipolytica Strains Exhibiting High Lipid Production and Pentose Sugar Utilization and Sugar Alcohol Secretion from Undetoxified Lignocellulosic Biomass Hydrolysates.</title>
        <authorList>
            <consortium name="DOE Joint Genome Institute"/>
            <person name="Walker C."/>
            <person name="Ryu S."/>
            <person name="Na H."/>
            <person name="Zane M."/>
            <person name="LaButti K."/>
            <person name="Lipzen A."/>
            <person name="Haridas S."/>
            <person name="Barry K."/>
            <person name="Grigoriev I.V."/>
            <person name="Quarterman J."/>
            <person name="Slininger P."/>
            <person name="Dien B."/>
            <person name="Trinh C.T."/>
        </authorList>
    </citation>
    <scope>NUCLEOTIDE SEQUENCE [LARGE SCALE GENOMIC DNA]</scope>
    <source>
        <strain evidence="10 12">YB392</strain>
    </source>
</reference>
<dbReference type="SMR" id="A0A1D8NEF6"/>
<dbReference type="Proteomes" id="UP000256601">
    <property type="component" value="Unassembled WGS sequence"/>
</dbReference>
<evidence type="ECO:0000256" key="6">
    <source>
        <dbReference type="SAM" id="Phobius"/>
    </source>
</evidence>
<evidence type="ECO:0000256" key="5">
    <source>
        <dbReference type="SAM" id="MobiDB-lite"/>
    </source>
</evidence>
<dbReference type="GO" id="GO:0004930">
    <property type="term" value="F:G protein-coupled receptor activity"/>
    <property type="evidence" value="ECO:0007669"/>
    <property type="project" value="TreeGrafter"/>
</dbReference>
<feature type="compositionally biased region" description="Polar residues" evidence="5">
    <location>
        <begin position="465"/>
        <end position="489"/>
    </location>
</feature>
<dbReference type="InterPro" id="IPR022596">
    <property type="entry name" value="GPR1/2/3_C"/>
</dbReference>
<dbReference type="EMBL" id="CP017556">
    <property type="protein sequence ID" value="AOW04020.1"/>
    <property type="molecule type" value="Genomic_DNA"/>
</dbReference>
<feature type="region of interest" description="Disordered" evidence="5">
    <location>
        <begin position="424"/>
        <end position="513"/>
    </location>
</feature>
<dbReference type="OrthoDB" id="5368598at2759"/>
<proteinExistence type="predicted"/>
<feature type="transmembrane region" description="Helical" evidence="6">
    <location>
        <begin position="143"/>
        <end position="161"/>
    </location>
</feature>
<reference evidence="9 11" key="1">
    <citation type="journal article" date="2016" name="PLoS ONE">
        <title>Sequence Assembly of Yarrowia lipolytica Strain W29/CLIB89 Shows Transposable Element Diversity.</title>
        <authorList>
            <person name="Magnan C."/>
            <person name="Yu J."/>
            <person name="Chang I."/>
            <person name="Jahn E."/>
            <person name="Kanomata Y."/>
            <person name="Wu J."/>
            <person name="Zeller M."/>
            <person name="Oakes M."/>
            <person name="Baldi P."/>
            <person name="Sandmeyer S."/>
        </authorList>
    </citation>
    <scope>NUCLEOTIDE SEQUENCE [LARGE SCALE GENOMIC DNA]</scope>
    <source>
        <strain evidence="9">CLIB89</strain>
        <strain evidence="11">CLIB89(W29)</strain>
    </source>
</reference>
<keyword evidence="10" id="KW-0675">Receptor</keyword>
<keyword evidence="4 6" id="KW-0472">Membrane</keyword>
<dbReference type="SUPFAM" id="SSF81321">
    <property type="entry name" value="Family A G protein-coupled receptor-like"/>
    <property type="match status" value="1"/>
</dbReference>
<gene>
    <name evidence="10" type="ORF">B0I71DRAFT_137162</name>
    <name evidence="9" type="ORF">YALI1_D16756g</name>
</gene>
<dbReference type="AlphaFoldDB" id="A0A1D8NEF6"/>
<dbReference type="Pfam" id="PF11710">
    <property type="entry name" value="Git3"/>
    <property type="match status" value="1"/>
</dbReference>
<dbReference type="Gene3D" id="1.20.1070.10">
    <property type="entry name" value="Rhodopsin 7-helix transmembrane proteins"/>
    <property type="match status" value="1"/>
</dbReference>
<sequence>MSHQHGKFQEDPITNAVNAYTDHQQLVQRICSVVASCVSIVFGLFAFYLFINMRKKVFRHHLIFLLLTFDFGKAVVLLWYPVRVLQVKSSYNNVNFCEIVGYFTCCFIEGADLAVLALALQTGVVVYKKDTGAMGGLYKWRKYVYATVVCVPILLASLAFIDRGRTAYVPMVTWCYLPAKPYWYRLVLSWVPRYCILIIIIAIYVSIYIHVKREYDTAIRNFQASQSYIQKTEDTSVSAKFKRFGKKCVSAISYLPGLGFLDTQKFDTDELIQQQLVGGQTQLSPQEFAIQEFQMDQLRQFKDRRTAIERQVRTIFVYPVAYVFLWIAPFALQALQFHYVFHHGTVYWIAAVASFMQPFNLTVDTVAFCIQEKPWRNSEERVFTKRNAYRIKRWLCMCNPFITTPGKLAPRSVVGAGVVTVDEAVSRDEHTGTPSEVTASSTSTTPHTGHQRHKTSFESFDDKNGISTADKTADTLTETDVEKQQNNPFEMTHTRVESDGDSEGEMDLMEFLR</sequence>
<evidence type="ECO:0000259" key="8">
    <source>
        <dbReference type="Pfam" id="PF11970"/>
    </source>
</evidence>
<evidence type="ECO:0000313" key="10">
    <source>
        <dbReference type="EMBL" id="RDW22696.1"/>
    </source>
</evidence>
<feature type="domain" description="G protein-coupled receptor GPR1/2/3 C-terminal" evidence="8">
    <location>
        <begin position="302"/>
        <end position="377"/>
    </location>
</feature>
<dbReference type="InterPro" id="IPR023041">
    <property type="entry name" value="Glucose_rcpt_Git3-like_N"/>
</dbReference>
<organism evidence="9 11">
    <name type="scientific">Yarrowia lipolytica</name>
    <name type="common">Candida lipolytica</name>
    <dbReference type="NCBI Taxonomy" id="4952"/>
    <lineage>
        <taxon>Eukaryota</taxon>
        <taxon>Fungi</taxon>
        <taxon>Dikarya</taxon>
        <taxon>Ascomycota</taxon>
        <taxon>Saccharomycotina</taxon>
        <taxon>Dipodascomycetes</taxon>
        <taxon>Dipodascales</taxon>
        <taxon>Dipodascales incertae sedis</taxon>
        <taxon>Yarrowia</taxon>
    </lineage>
</organism>
<dbReference type="GO" id="GO:0005886">
    <property type="term" value="C:plasma membrane"/>
    <property type="evidence" value="ECO:0007669"/>
    <property type="project" value="TreeGrafter"/>
</dbReference>
<dbReference type="PANTHER" id="PTHR23112">
    <property type="entry name" value="G PROTEIN-COUPLED RECEPTOR 157-RELATED"/>
    <property type="match status" value="1"/>
</dbReference>
<dbReference type="Pfam" id="PF11970">
    <property type="entry name" value="GPR_Gpa2_C"/>
    <property type="match status" value="1"/>
</dbReference>
<protein>
    <submittedName>
        <fullName evidence="10">G protein-coupled glucose receptor regulating Gpa2-domain-containing protein</fullName>
    </submittedName>
</protein>
<dbReference type="PANTHER" id="PTHR23112:SF37">
    <property type="entry name" value="G PROTEIN-COUPLED RECEPTOR GPR1"/>
    <property type="match status" value="1"/>
</dbReference>
<accession>A0A1D8NEF6</accession>
<feature type="compositionally biased region" description="Acidic residues" evidence="5">
    <location>
        <begin position="499"/>
        <end position="513"/>
    </location>
</feature>
<dbReference type="VEuPathDB" id="FungiDB:YALI0_D13552g"/>
<evidence type="ECO:0000256" key="2">
    <source>
        <dbReference type="ARBA" id="ARBA00022692"/>
    </source>
</evidence>
<feature type="transmembrane region" description="Helical" evidence="6">
    <location>
        <begin position="100"/>
        <end position="122"/>
    </location>
</feature>
<feature type="transmembrane region" description="Helical" evidence="6">
    <location>
        <begin position="62"/>
        <end position="80"/>
    </location>
</feature>
<feature type="transmembrane region" description="Helical" evidence="6">
    <location>
        <begin position="26"/>
        <end position="50"/>
    </location>
</feature>
<feature type="transmembrane region" description="Helical" evidence="6">
    <location>
        <begin position="347"/>
        <end position="370"/>
    </location>
</feature>
<dbReference type="GO" id="GO:0007189">
    <property type="term" value="P:adenylate cyclase-activating G protein-coupled receptor signaling pathway"/>
    <property type="evidence" value="ECO:0007669"/>
    <property type="project" value="TreeGrafter"/>
</dbReference>
<dbReference type="Proteomes" id="UP000182444">
    <property type="component" value="Chromosome 1D"/>
</dbReference>
<dbReference type="EMBL" id="KZ859170">
    <property type="protein sequence ID" value="RDW22696.1"/>
    <property type="molecule type" value="Genomic_DNA"/>
</dbReference>
<dbReference type="VEuPathDB" id="FungiDB:YALI1_D16756g"/>
<dbReference type="GeneID" id="2910251"/>
<evidence type="ECO:0000256" key="1">
    <source>
        <dbReference type="ARBA" id="ARBA00004141"/>
    </source>
</evidence>
<feature type="domain" description="Glucose receptor Git3-like N-terminal" evidence="7">
    <location>
        <begin position="27"/>
        <end position="217"/>
    </location>
</feature>
<dbReference type="PROSITE" id="PS00018">
    <property type="entry name" value="EF_HAND_1"/>
    <property type="match status" value="1"/>
</dbReference>
<comment type="subcellular location">
    <subcellularLocation>
        <location evidence="1">Membrane</location>
        <topology evidence="1">Multi-pass membrane protein</topology>
    </subcellularLocation>
</comment>
<feature type="transmembrane region" description="Helical" evidence="6">
    <location>
        <begin position="315"/>
        <end position="335"/>
    </location>
</feature>
<evidence type="ECO:0000256" key="4">
    <source>
        <dbReference type="ARBA" id="ARBA00023136"/>
    </source>
</evidence>
<evidence type="ECO:0000259" key="7">
    <source>
        <dbReference type="Pfam" id="PF11710"/>
    </source>
</evidence>